<dbReference type="GeneID" id="19413725"/>
<name>R7S6I2_TRAVS</name>
<dbReference type="KEGG" id="tvs:TRAVEDRAFT_32647"/>
<gene>
    <name evidence="2" type="ORF">TRAVEDRAFT_32647</name>
</gene>
<feature type="compositionally biased region" description="Basic residues" evidence="1">
    <location>
        <begin position="79"/>
        <end position="92"/>
    </location>
</feature>
<feature type="compositionally biased region" description="Polar residues" evidence="1">
    <location>
        <begin position="101"/>
        <end position="122"/>
    </location>
</feature>
<dbReference type="EMBL" id="JH711999">
    <property type="protein sequence ID" value="EIW51165.1"/>
    <property type="molecule type" value="Genomic_DNA"/>
</dbReference>
<evidence type="ECO:0000256" key="1">
    <source>
        <dbReference type="SAM" id="MobiDB-lite"/>
    </source>
</evidence>
<dbReference type="AlphaFoldDB" id="R7S6I2"/>
<proteinExistence type="predicted"/>
<evidence type="ECO:0000313" key="2">
    <source>
        <dbReference type="EMBL" id="EIW51165.1"/>
    </source>
</evidence>
<reference evidence="3" key="1">
    <citation type="journal article" date="2012" name="Science">
        <title>The Paleozoic origin of enzymatic lignin decomposition reconstructed from 31 fungal genomes.</title>
        <authorList>
            <person name="Floudas D."/>
            <person name="Binder M."/>
            <person name="Riley R."/>
            <person name="Barry K."/>
            <person name="Blanchette R.A."/>
            <person name="Henrissat B."/>
            <person name="Martinez A.T."/>
            <person name="Otillar R."/>
            <person name="Spatafora J.W."/>
            <person name="Yadav J.S."/>
            <person name="Aerts A."/>
            <person name="Benoit I."/>
            <person name="Boyd A."/>
            <person name="Carlson A."/>
            <person name="Copeland A."/>
            <person name="Coutinho P.M."/>
            <person name="de Vries R.P."/>
            <person name="Ferreira P."/>
            <person name="Findley K."/>
            <person name="Foster B."/>
            <person name="Gaskell J."/>
            <person name="Glotzer D."/>
            <person name="Gorecki P."/>
            <person name="Heitman J."/>
            <person name="Hesse C."/>
            <person name="Hori C."/>
            <person name="Igarashi K."/>
            <person name="Jurgens J.A."/>
            <person name="Kallen N."/>
            <person name="Kersten P."/>
            <person name="Kohler A."/>
            <person name="Kuees U."/>
            <person name="Kumar T.K.A."/>
            <person name="Kuo A."/>
            <person name="LaButti K."/>
            <person name="Larrondo L.F."/>
            <person name="Lindquist E."/>
            <person name="Ling A."/>
            <person name="Lombard V."/>
            <person name="Lucas S."/>
            <person name="Lundell T."/>
            <person name="Martin R."/>
            <person name="McLaughlin D.J."/>
            <person name="Morgenstern I."/>
            <person name="Morin E."/>
            <person name="Murat C."/>
            <person name="Nagy L.G."/>
            <person name="Nolan M."/>
            <person name="Ohm R.A."/>
            <person name="Patyshakuliyeva A."/>
            <person name="Rokas A."/>
            <person name="Ruiz-Duenas F.J."/>
            <person name="Sabat G."/>
            <person name="Salamov A."/>
            <person name="Samejima M."/>
            <person name="Schmutz J."/>
            <person name="Slot J.C."/>
            <person name="St John F."/>
            <person name="Stenlid J."/>
            <person name="Sun H."/>
            <person name="Sun S."/>
            <person name="Syed K."/>
            <person name="Tsang A."/>
            <person name="Wiebenga A."/>
            <person name="Young D."/>
            <person name="Pisabarro A."/>
            <person name="Eastwood D.C."/>
            <person name="Martin F."/>
            <person name="Cullen D."/>
            <person name="Grigoriev I.V."/>
            <person name="Hibbett D.S."/>
        </authorList>
    </citation>
    <scope>NUCLEOTIDE SEQUENCE [LARGE SCALE GENOMIC DNA]</scope>
    <source>
        <strain evidence="3">FP-101664</strain>
    </source>
</reference>
<dbReference type="Proteomes" id="UP000054317">
    <property type="component" value="Unassembled WGS sequence"/>
</dbReference>
<keyword evidence="3" id="KW-1185">Reference proteome</keyword>
<evidence type="ECO:0000313" key="3">
    <source>
        <dbReference type="Proteomes" id="UP000054317"/>
    </source>
</evidence>
<sequence>LQITVKYASRLALTSYRGINRPPHARVRFKVSRGIQEHHAWSREHADRLVLNSTHPLSECTHRQSRGKACKSNDALRGPRGRSRQARKRTVRRAADGPRSRPTSYLTRGSELPSASSPTQTPICDVSCKPGGLRVQGPACVHESQPVIR</sequence>
<protein>
    <submittedName>
        <fullName evidence="2">Uncharacterized protein</fullName>
    </submittedName>
</protein>
<organism evidence="2 3">
    <name type="scientific">Trametes versicolor (strain FP-101664)</name>
    <name type="common">White-rot fungus</name>
    <name type="synonym">Coriolus versicolor</name>
    <dbReference type="NCBI Taxonomy" id="717944"/>
    <lineage>
        <taxon>Eukaryota</taxon>
        <taxon>Fungi</taxon>
        <taxon>Dikarya</taxon>
        <taxon>Basidiomycota</taxon>
        <taxon>Agaricomycotina</taxon>
        <taxon>Agaricomycetes</taxon>
        <taxon>Polyporales</taxon>
        <taxon>Polyporaceae</taxon>
        <taxon>Trametes</taxon>
    </lineage>
</organism>
<feature type="non-terminal residue" evidence="2">
    <location>
        <position position="1"/>
    </location>
</feature>
<dbReference type="RefSeq" id="XP_008045950.1">
    <property type="nucleotide sequence ID" value="XM_008047759.1"/>
</dbReference>
<feature type="region of interest" description="Disordered" evidence="1">
    <location>
        <begin position="58"/>
        <end position="123"/>
    </location>
</feature>
<accession>R7S6I2</accession>